<dbReference type="Pfam" id="PF01177">
    <property type="entry name" value="Asp_Glu_race"/>
    <property type="match status" value="1"/>
</dbReference>
<proteinExistence type="inferred from homology"/>
<evidence type="ECO:0000256" key="7">
    <source>
        <dbReference type="HAMAP-Rule" id="MF_00258"/>
    </source>
</evidence>
<dbReference type="Gene3D" id="3.40.50.1860">
    <property type="match status" value="2"/>
</dbReference>
<dbReference type="RefSeq" id="WP_072316287.1">
    <property type="nucleotide sequence ID" value="NZ_FPJE01000004.1"/>
</dbReference>
<dbReference type="PANTHER" id="PTHR21198:SF3">
    <property type="entry name" value="GLUTAMATE RACEMASE"/>
    <property type="match status" value="1"/>
</dbReference>
<dbReference type="AlphaFoldDB" id="A0A1K1N4U7"/>
<dbReference type="InterPro" id="IPR004391">
    <property type="entry name" value="Glu_race"/>
</dbReference>
<keyword evidence="4 7" id="KW-0573">Peptidoglycan synthesis</keyword>
<evidence type="ECO:0000256" key="3">
    <source>
        <dbReference type="ARBA" id="ARBA00022960"/>
    </source>
</evidence>
<comment type="catalytic activity">
    <reaction evidence="1 7">
        <text>L-glutamate = D-glutamate</text>
        <dbReference type="Rhea" id="RHEA:12813"/>
        <dbReference type="ChEBI" id="CHEBI:29985"/>
        <dbReference type="ChEBI" id="CHEBI:29986"/>
        <dbReference type="EC" id="5.1.1.3"/>
    </reaction>
</comment>
<evidence type="ECO:0000256" key="5">
    <source>
        <dbReference type="ARBA" id="ARBA00023235"/>
    </source>
</evidence>
<comment type="function">
    <text evidence="7">Provides the (R)-glutamate required for cell wall biosynthesis.</text>
</comment>
<dbReference type="GO" id="GO:0009252">
    <property type="term" value="P:peptidoglycan biosynthetic process"/>
    <property type="evidence" value="ECO:0007669"/>
    <property type="project" value="UniProtKB-UniRule"/>
</dbReference>
<dbReference type="UniPathway" id="UPA00219"/>
<dbReference type="HAMAP" id="MF_00258">
    <property type="entry name" value="Glu_racemase"/>
    <property type="match status" value="1"/>
</dbReference>
<dbReference type="InterPro" id="IPR018187">
    <property type="entry name" value="Asp/Glu_racemase_AS_1"/>
</dbReference>
<dbReference type="PANTHER" id="PTHR21198">
    <property type="entry name" value="GLUTAMATE RACEMASE"/>
    <property type="match status" value="1"/>
</dbReference>
<comment type="similarity">
    <text evidence="7">Belongs to the aspartate/glutamate racemases family.</text>
</comment>
<accession>A0A1K1N4U7</accession>
<protein>
    <recommendedName>
        <fullName evidence="2 7">Glutamate racemase</fullName>
        <ecNumber evidence="2 7">5.1.1.3</ecNumber>
    </recommendedName>
</protein>
<keyword evidence="9" id="KW-1185">Reference proteome</keyword>
<name>A0A1K1N4U7_9FLAO</name>
<evidence type="ECO:0000256" key="4">
    <source>
        <dbReference type="ARBA" id="ARBA00022984"/>
    </source>
</evidence>
<dbReference type="GO" id="GO:0008881">
    <property type="term" value="F:glutamate racemase activity"/>
    <property type="evidence" value="ECO:0007669"/>
    <property type="project" value="UniProtKB-UniRule"/>
</dbReference>
<gene>
    <name evidence="7" type="primary">murI</name>
    <name evidence="8" type="ORF">SAMN02927921_01009</name>
</gene>
<dbReference type="STRING" id="1150368.SAMN02927921_01009"/>
<dbReference type="InterPro" id="IPR001920">
    <property type="entry name" value="Asp/Glu_race"/>
</dbReference>
<keyword evidence="5 7" id="KW-0413">Isomerase</keyword>
<dbReference type="GO" id="GO:0008360">
    <property type="term" value="P:regulation of cell shape"/>
    <property type="evidence" value="ECO:0007669"/>
    <property type="project" value="UniProtKB-KW"/>
</dbReference>
<evidence type="ECO:0000313" key="9">
    <source>
        <dbReference type="Proteomes" id="UP000182248"/>
    </source>
</evidence>
<feature type="binding site" evidence="7">
    <location>
        <begin position="181"/>
        <end position="182"/>
    </location>
    <ligand>
        <name>substrate</name>
    </ligand>
</feature>
<dbReference type="NCBIfam" id="TIGR00067">
    <property type="entry name" value="glut_race"/>
    <property type="match status" value="1"/>
</dbReference>
<dbReference type="Proteomes" id="UP000182248">
    <property type="component" value="Unassembled WGS sequence"/>
</dbReference>
<dbReference type="EMBL" id="FPJE01000004">
    <property type="protein sequence ID" value="SFW30269.1"/>
    <property type="molecule type" value="Genomic_DNA"/>
</dbReference>
<dbReference type="GO" id="GO:0071555">
    <property type="term" value="P:cell wall organization"/>
    <property type="evidence" value="ECO:0007669"/>
    <property type="project" value="UniProtKB-KW"/>
</dbReference>
<evidence type="ECO:0000256" key="1">
    <source>
        <dbReference type="ARBA" id="ARBA00001602"/>
    </source>
</evidence>
<evidence type="ECO:0000256" key="2">
    <source>
        <dbReference type="ARBA" id="ARBA00013090"/>
    </source>
</evidence>
<keyword evidence="3 7" id="KW-0133">Cell shape</keyword>
<dbReference type="EC" id="5.1.1.3" evidence="2 7"/>
<sequence length="258" mass="29213">MHIAFFDSGVGGLTVLHEAMKKMPGERFVYFGDSRHAPYGTKSSEAIKTLVFNAVNFLVERNLKALVLACNTATSVAVKDLRSTYDFPIIGMEPAVKPAVEKSEKYKVLVCATDLTLKEKKLNDLVHNLKADNKVDYLSLQELVMFAENFRFDDPEVIRYLREKMAEPDWSRYSSIVLGCTHFIFFREQIRSLIPPHIRILDGNAGTVNNLITKIDTENLNPAIPVRYYISGEAAPAGYFEKYLNYLSEIDLNNTAFL</sequence>
<feature type="active site" description="Proton donor/acceptor" evidence="7">
    <location>
        <position position="180"/>
    </location>
</feature>
<feature type="binding site" evidence="7">
    <location>
        <begin position="7"/>
        <end position="8"/>
    </location>
    <ligand>
        <name>substrate</name>
    </ligand>
</feature>
<organism evidence="8 9">
    <name type="scientific">Sinomicrobium oceani</name>
    <dbReference type="NCBI Taxonomy" id="1150368"/>
    <lineage>
        <taxon>Bacteria</taxon>
        <taxon>Pseudomonadati</taxon>
        <taxon>Bacteroidota</taxon>
        <taxon>Flavobacteriia</taxon>
        <taxon>Flavobacteriales</taxon>
        <taxon>Flavobacteriaceae</taxon>
        <taxon>Sinomicrobium</taxon>
    </lineage>
</organism>
<feature type="binding site" evidence="7">
    <location>
        <begin position="39"/>
        <end position="40"/>
    </location>
    <ligand>
        <name>substrate</name>
    </ligand>
</feature>
<dbReference type="OrthoDB" id="9801055at2"/>
<dbReference type="SUPFAM" id="SSF53681">
    <property type="entry name" value="Aspartate/glutamate racemase"/>
    <property type="match status" value="2"/>
</dbReference>
<feature type="binding site" evidence="7">
    <location>
        <begin position="71"/>
        <end position="72"/>
    </location>
    <ligand>
        <name>substrate</name>
    </ligand>
</feature>
<evidence type="ECO:0000313" key="8">
    <source>
        <dbReference type="EMBL" id="SFW30269.1"/>
    </source>
</evidence>
<comment type="pathway">
    <text evidence="7">Cell wall biogenesis; peptidoglycan biosynthesis.</text>
</comment>
<feature type="active site" description="Proton donor/acceptor" evidence="7">
    <location>
        <position position="70"/>
    </location>
</feature>
<reference evidence="8 9" key="1">
    <citation type="submission" date="2016-11" db="EMBL/GenBank/DDBJ databases">
        <authorList>
            <person name="Jaros S."/>
            <person name="Januszkiewicz K."/>
            <person name="Wedrychowicz H."/>
        </authorList>
    </citation>
    <scope>NUCLEOTIDE SEQUENCE [LARGE SCALE GENOMIC DNA]</scope>
    <source>
        <strain evidence="8 9">CGMCC 1.12145</strain>
    </source>
</reference>
<evidence type="ECO:0000256" key="6">
    <source>
        <dbReference type="ARBA" id="ARBA00023316"/>
    </source>
</evidence>
<keyword evidence="6 7" id="KW-0961">Cell wall biogenesis/degradation</keyword>
<dbReference type="PROSITE" id="PS00923">
    <property type="entry name" value="ASP_GLU_RACEMASE_1"/>
    <property type="match status" value="1"/>
</dbReference>
<dbReference type="InterPro" id="IPR015942">
    <property type="entry name" value="Asp/Glu/hydantoin_racemase"/>
</dbReference>